<name>A0A8C7WVC6_9TELE</name>
<dbReference type="PANTHER" id="PTHR33332">
    <property type="entry name" value="REVERSE TRANSCRIPTASE DOMAIN-CONTAINING PROTEIN"/>
    <property type="match status" value="1"/>
</dbReference>
<evidence type="ECO:0000313" key="2">
    <source>
        <dbReference type="Ensembl" id="ENSOSIP00000003782.1"/>
    </source>
</evidence>
<dbReference type="AlphaFoldDB" id="A0A8C7WVC6"/>
<dbReference type="InterPro" id="IPR043502">
    <property type="entry name" value="DNA/RNA_pol_sf"/>
</dbReference>
<evidence type="ECO:0000313" key="3">
    <source>
        <dbReference type="Proteomes" id="UP000694383"/>
    </source>
</evidence>
<reference evidence="2" key="1">
    <citation type="submission" date="2025-08" db="UniProtKB">
        <authorList>
            <consortium name="Ensembl"/>
        </authorList>
    </citation>
    <scope>IDENTIFICATION</scope>
</reference>
<dbReference type="InterPro" id="IPR000477">
    <property type="entry name" value="RT_dom"/>
</dbReference>
<accession>A0A8C7WVC6</accession>
<proteinExistence type="predicted"/>
<dbReference type="SUPFAM" id="SSF56219">
    <property type="entry name" value="DNase I-like"/>
    <property type="match status" value="1"/>
</dbReference>
<feature type="domain" description="Reverse transcriptase" evidence="1">
    <location>
        <begin position="150"/>
        <end position="381"/>
    </location>
</feature>
<dbReference type="SUPFAM" id="SSF56672">
    <property type="entry name" value="DNA/RNA polymerases"/>
    <property type="match status" value="1"/>
</dbReference>
<dbReference type="PROSITE" id="PS50878">
    <property type="entry name" value="RT_POL"/>
    <property type="match status" value="1"/>
</dbReference>
<evidence type="ECO:0000259" key="1">
    <source>
        <dbReference type="PROSITE" id="PS50878"/>
    </source>
</evidence>
<keyword evidence="3" id="KW-1185">Reference proteome</keyword>
<reference evidence="2" key="2">
    <citation type="submission" date="2025-09" db="UniProtKB">
        <authorList>
            <consortium name="Ensembl"/>
        </authorList>
    </citation>
    <scope>IDENTIFICATION</scope>
</reference>
<dbReference type="Proteomes" id="UP000694383">
    <property type="component" value="Unplaced"/>
</dbReference>
<dbReference type="GeneTree" id="ENSGT01150000286902"/>
<dbReference type="CDD" id="cd01650">
    <property type="entry name" value="RT_nLTR_like"/>
    <property type="match status" value="1"/>
</dbReference>
<dbReference type="InterPro" id="IPR036691">
    <property type="entry name" value="Endo/exonu/phosph_ase_sf"/>
</dbReference>
<protein>
    <recommendedName>
        <fullName evidence="1">Reverse transcriptase domain-containing protein</fullName>
    </recommendedName>
</protein>
<sequence length="381" mass="42504">EVVSAPNNVNLSVNVFDGLSVVTANVRSLINKFDEISELAASWKPDVLAFTETWLTGDINDVEINIDGYTTDIFKKQYENATSAVVFESVNFGCQFDGRITNLIVDSKQVESLLNQLNPHSSPGPDELHPLILKKLAPIIATPISVLFNKSLDGACLPSEWKSALIKPMFKNGDRNDPANYRPISLTSVICKLMEKIVKSVIVKYFDTNGLYSGEQHGFQENRSCVSNLILAREEWAKKVDKGEMIDVVYVDFSKAFDKVPHLMLIDKLKGYGIDGPLLGWIKDFLTGRTARVKVNGVSSEPMDIRSGVPQGSVLGPELFKIYVNDLPSVLPTKCLLYADDLKVWSTVSCESDIERMQFTLDCLYEWNLSHRCQSSSRSHL</sequence>
<dbReference type="Ensembl" id="ENSOSIT00000004049.1">
    <property type="protein sequence ID" value="ENSOSIP00000003782.1"/>
    <property type="gene ID" value="ENSOSIG00000002541.1"/>
</dbReference>
<dbReference type="Pfam" id="PF00078">
    <property type="entry name" value="RVT_1"/>
    <property type="match status" value="1"/>
</dbReference>
<dbReference type="Gene3D" id="3.60.10.10">
    <property type="entry name" value="Endonuclease/exonuclease/phosphatase"/>
    <property type="match status" value="1"/>
</dbReference>
<organism evidence="2 3">
    <name type="scientific">Oryzias sinensis</name>
    <name type="common">Chinese medaka</name>
    <dbReference type="NCBI Taxonomy" id="183150"/>
    <lineage>
        <taxon>Eukaryota</taxon>
        <taxon>Metazoa</taxon>
        <taxon>Chordata</taxon>
        <taxon>Craniata</taxon>
        <taxon>Vertebrata</taxon>
        <taxon>Euteleostomi</taxon>
        <taxon>Actinopterygii</taxon>
        <taxon>Neopterygii</taxon>
        <taxon>Teleostei</taxon>
        <taxon>Neoteleostei</taxon>
        <taxon>Acanthomorphata</taxon>
        <taxon>Ovalentaria</taxon>
        <taxon>Atherinomorphae</taxon>
        <taxon>Beloniformes</taxon>
        <taxon>Adrianichthyidae</taxon>
        <taxon>Oryziinae</taxon>
        <taxon>Oryzias</taxon>
    </lineage>
</organism>